<dbReference type="STRING" id="1437425.CSEC_0959"/>
<evidence type="ECO:0000256" key="1">
    <source>
        <dbReference type="SAM" id="Phobius"/>
    </source>
</evidence>
<feature type="transmembrane region" description="Helical" evidence="1">
    <location>
        <begin position="45"/>
        <end position="63"/>
    </location>
</feature>
<keyword evidence="1" id="KW-1133">Transmembrane helix</keyword>
<evidence type="ECO:0000313" key="2">
    <source>
        <dbReference type="EMBL" id="CDR33786.1"/>
    </source>
</evidence>
<proteinExistence type="predicted"/>
<sequence>MGKGLLYFLAGVFGALVTDVFILIFGTLPVKSILGVEFAPEIDLIALSVDLFSGGLFGLLFFLPFLNSNPIVKGACISVIPFLFHLFIKNRLLGDFSAFTPDTNLTVIGLMFAFDLFWGLMSGSFLAFVEDSKKLPLK</sequence>
<evidence type="ECO:0000313" key="3">
    <source>
        <dbReference type="Proteomes" id="UP000031552"/>
    </source>
</evidence>
<accession>A0A090CYW7</accession>
<organism evidence="2 3">
    <name type="scientific">Candidatus Criblamydia sequanensis CRIB-18</name>
    <dbReference type="NCBI Taxonomy" id="1437425"/>
    <lineage>
        <taxon>Bacteria</taxon>
        <taxon>Pseudomonadati</taxon>
        <taxon>Chlamydiota</taxon>
        <taxon>Chlamydiia</taxon>
        <taxon>Parachlamydiales</taxon>
        <taxon>Candidatus Criblamydiaceae</taxon>
        <taxon>Candidatus Criblamydia</taxon>
    </lineage>
</organism>
<gene>
    <name evidence="2" type="ORF">CSEC_0959</name>
</gene>
<dbReference type="Proteomes" id="UP000031552">
    <property type="component" value="Unassembled WGS sequence"/>
</dbReference>
<dbReference type="RefSeq" id="WP_053331790.1">
    <property type="nucleotide sequence ID" value="NZ_CCEJ010000004.1"/>
</dbReference>
<dbReference type="AlphaFoldDB" id="A0A090CYW7"/>
<reference evidence="2" key="1">
    <citation type="submission" date="2013-12" db="EMBL/GenBank/DDBJ databases">
        <authorList>
            <person name="Linke B."/>
        </authorList>
    </citation>
    <scope>NUCLEOTIDE SEQUENCE [LARGE SCALE GENOMIC DNA]</scope>
    <source>
        <strain evidence="2">CRIB-18</strain>
    </source>
</reference>
<keyword evidence="3" id="KW-1185">Reference proteome</keyword>
<protein>
    <submittedName>
        <fullName evidence="2">Membrane protein</fullName>
    </submittedName>
</protein>
<keyword evidence="1" id="KW-0472">Membrane</keyword>
<feature type="transmembrane region" description="Helical" evidence="1">
    <location>
        <begin position="70"/>
        <end position="88"/>
    </location>
</feature>
<feature type="transmembrane region" description="Helical" evidence="1">
    <location>
        <begin position="5"/>
        <end position="25"/>
    </location>
</feature>
<comment type="caution">
    <text evidence="2">The sequence shown here is derived from an EMBL/GenBank/DDBJ whole genome shotgun (WGS) entry which is preliminary data.</text>
</comment>
<dbReference type="EMBL" id="CCEJ010000004">
    <property type="protein sequence ID" value="CDR33786.1"/>
    <property type="molecule type" value="Genomic_DNA"/>
</dbReference>
<keyword evidence="1" id="KW-0812">Transmembrane</keyword>
<feature type="transmembrane region" description="Helical" evidence="1">
    <location>
        <begin position="108"/>
        <end position="129"/>
    </location>
</feature>
<reference evidence="2" key="2">
    <citation type="submission" date="2014-09" db="EMBL/GenBank/DDBJ databases">
        <title>Criblamydia sequanensis harbors a mega-plasmid encoding arsenite resistance.</title>
        <authorList>
            <person name="Bertelli C."/>
            <person name="Goesmann A."/>
            <person name="Greub G."/>
        </authorList>
    </citation>
    <scope>NUCLEOTIDE SEQUENCE [LARGE SCALE GENOMIC DNA]</scope>
    <source>
        <strain evidence="2">CRIB-18</strain>
    </source>
</reference>
<name>A0A090CYW7_9BACT</name>